<proteinExistence type="predicted"/>
<feature type="region of interest" description="Disordered" evidence="1">
    <location>
        <begin position="37"/>
        <end position="59"/>
    </location>
</feature>
<reference evidence="4" key="1">
    <citation type="submission" date="2015-08" db="EMBL/GenBank/DDBJ databases">
        <title>Genome sequencing project for genomic taxonomy and phylogenomics of Bacillus-like bacteria.</title>
        <authorList>
            <person name="Liu B."/>
            <person name="Wang J."/>
            <person name="Zhu Y."/>
            <person name="Liu G."/>
            <person name="Chen Q."/>
            <person name="Chen Z."/>
            <person name="Lan J."/>
            <person name="Che J."/>
            <person name="Ge C."/>
            <person name="Shi H."/>
            <person name="Pan Z."/>
            <person name="Liu X."/>
        </authorList>
    </citation>
    <scope>NUCLEOTIDE SEQUENCE [LARGE SCALE GENOMIC DNA]</scope>
    <source>
        <strain evidence="4">FJAT-22460</strain>
    </source>
</reference>
<dbReference type="SUPFAM" id="SSF82171">
    <property type="entry name" value="DPP6 N-terminal domain-like"/>
    <property type="match status" value="1"/>
</dbReference>
<feature type="chain" id="PRO_5038769787" evidence="2">
    <location>
        <begin position="24"/>
        <end position="403"/>
    </location>
</feature>
<dbReference type="Proteomes" id="UP000036932">
    <property type="component" value="Unassembled WGS sequence"/>
</dbReference>
<accession>A0A0M1P6R8</accession>
<evidence type="ECO:0000256" key="2">
    <source>
        <dbReference type="SAM" id="SignalP"/>
    </source>
</evidence>
<sequence length="403" mass="43999">MKHRFRNYGVKLLCIAAISAALTACQSQDRLTIVEPEAGGHQTSQPPVSSGGKTPGERKLTVVEGTNGKSGQELIVNGTHRIASSNIEAWLSENEVKVTTTKLIKEATETEEPKYAYTTEQVSISTGERHEVTNHGEAPPDQHLVKEEVSPSGKYSFVQKWRDKYTADNFMKNLKSGETIPVKGGNYMEIGGWLDGDTYVLAAGSMSGKGEIRLISTDGTYTTTVIEDKDVEFYNQFGASKGRIYYTDANQMLKVVEPGASNPIPLIENVWNFTISPDGEYIAVSTATNTGEDQVSKLLIYDAAGHLQGSLIGKGNLISYLSWSPDSSRFAFDVYSENESGMNGVYVFDTASGKVSWMAPYYSAVHPAAHPVYPLTWSPSGEKLGITIDDQEALLATYVIDFK</sequence>
<feature type="signal peptide" evidence="2">
    <location>
        <begin position="1"/>
        <end position="23"/>
    </location>
</feature>
<organism evidence="3 4">
    <name type="scientific">Paenibacillus solani</name>
    <dbReference type="NCBI Taxonomy" id="1705565"/>
    <lineage>
        <taxon>Bacteria</taxon>
        <taxon>Bacillati</taxon>
        <taxon>Bacillota</taxon>
        <taxon>Bacilli</taxon>
        <taxon>Bacillales</taxon>
        <taxon>Paenibacillaceae</taxon>
        <taxon>Paenibacillus</taxon>
    </lineage>
</organism>
<keyword evidence="2" id="KW-0732">Signal</keyword>
<dbReference type="InterPro" id="IPR011042">
    <property type="entry name" value="6-blade_b-propeller_TolB-like"/>
</dbReference>
<keyword evidence="4" id="KW-1185">Reference proteome</keyword>
<dbReference type="PATRIC" id="fig|1705565.3.peg.4886"/>
<dbReference type="RefSeq" id="WP_054403125.1">
    <property type="nucleotide sequence ID" value="NZ_LIUT01000001.1"/>
</dbReference>
<dbReference type="EMBL" id="LIUT01000001">
    <property type="protein sequence ID" value="KOR90178.1"/>
    <property type="molecule type" value="Genomic_DNA"/>
</dbReference>
<evidence type="ECO:0000256" key="1">
    <source>
        <dbReference type="SAM" id="MobiDB-lite"/>
    </source>
</evidence>
<name>A0A0M1P6R8_9BACL</name>
<comment type="caution">
    <text evidence="3">The sequence shown here is derived from an EMBL/GenBank/DDBJ whole genome shotgun (WGS) entry which is preliminary data.</text>
</comment>
<dbReference type="Gene3D" id="2.120.10.30">
    <property type="entry name" value="TolB, C-terminal domain"/>
    <property type="match status" value="1"/>
</dbReference>
<evidence type="ECO:0000313" key="3">
    <source>
        <dbReference type="EMBL" id="KOR90178.1"/>
    </source>
</evidence>
<feature type="compositionally biased region" description="Polar residues" evidence="1">
    <location>
        <begin position="41"/>
        <end position="52"/>
    </location>
</feature>
<gene>
    <name evidence="3" type="ORF">AM231_14235</name>
</gene>
<dbReference type="AlphaFoldDB" id="A0A0M1P6R8"/>
<protein>
    <submittedName>
        <fullName evidence="3">Uncharacterized protein</fullName>
    </submittedName>
</protein>
<dbReference type="OrthoDB" id="137129at2"/>
<dbReference type="PROSITE" id="PS51257">
    <property type="entry name" value="PROKAR_LIPOPROTEIN"/>
    <property type="match status" value="1"/>
</dbReference>
<evidence type="ECO:0000313" key="4">
    <source>
        <dbReference type="Proteomes" id="UP000036932"/>
    </source>
</evidence>